<dbReference type="EMBL" id="SZYD01000003">
    <property type="protein sequence ID" value="KAD6796443.1"/>
    <property type="molecule type" value="Genomic_DNA"/>
</dbReference>
<organism evidence="2 3">
    <name type="scientific">Mikania micrantha</name>
    <name type="common">bitter vine</name>
    <dbReference type="NCBI Taxonomy" id="192012"/>
    <lineage>
        <taxon>Eukaryota</taxon>
        <taxon>Viridiplantae</taxon>
        <taxon>Streptophyta</taxon>
        <taxon>Embryophyta</taxon>
        <taxon>Tracheophyta</taxon>
        <taxon>Spermatophyta</taxon>
        <taxon>Magnoliopsida</taxon>
        <taxon>eudicotyledons</taxon>
        <taxon>Gunneridae</taxon>
        <taxon>Pentapetalae</taxon>
        <taxon>asterids</taxon>
        <taxon>campanulids</taxon>
        <taxon>Asterales</taxon>
        <taxon>Asteraceae</taxon>
        <taxon>Asteroideae</taxon>
        <taxon>Heliantheae alliance</taxon>
        <taxon>Eupatorieae</taxon>
        <taxon>Mikania</taxon>
    </lineage>
</organism>
<keyword evidence="1" id="KW-0175">Coiled coil</keyword>
<evidence type="ECO:0000313" key="3">
    <source>
        <dbReference type="Proteomes" id="UP000326396"/>
    </source>
</evidence>
<reference evidence="2 3" key="1">
    <citation type="submission" date="2019-05" db="EMBL/GenBank/DDBJ databases">
        <title>Mikania micrantha, genome provides insights into the molecular mechanism of rapid growth.</title>
        <authorList>
            <person name="Liu B."/>
        </authorList>
    </citation>
    <scope>NUCLEOTIDE SEQUENCE [LARGE SCALE GENOMIC DNA]</scope>
    <source>
        <strain evidence="2">NLD-2019</strain>
        <tissue evidence="2">Leaf</tissue>
    </source>
</reference>
<accession>A0A5N6PR99</accession>
<proteinExistence type="predicted"/>
<gene>
    <name evidence="2" type="ORF">E3N88_07339</name>
</gene>
<protein>
    <submittedName>
        <fullName evidence="2">Uncharacterized protein</fullName>
    </submittedName>
</protein>
<comment type="caution">
    <text evidence="2">The sequence shown here is derived from an EMBL/GenBank/DDBJ whole genome shotgun (WGS) entry which is preliminary data.</text>
</comment>
<dbReference type="OrthoDB" id="10664944at2759"/>
<evidence type="ECO:0000313" key="2">
    <source>
        <dbReference type="EMBL" id="KAD6796443.1"/>
    </source>
</evidence>
<evidence type="ECO:0000256" key="1">
    <source>
        <dbReference type="SAM" id="Coils"/>
    </source>
</evidence>
<dbReference type="Proteomes" id="UP000326396">
    <property type="component" value="Linkage Group LG11"/>
</dbReference>
<name>A0A5N6PR99_9ASTR</name>
<dbReference type="AlphaFoldDB" id="A0A5N6PR99"/>
<feature type="coiled-coil region" evidence="1">
    <location>
        <begin position="115"/>
        <end position="142"/>
    </location>
</feature>
<sequence length="268" mass="29563">MSALRLVDEDVVPETHVVPKVVLGISAIASPSEKQVKLVGEPSSGMLLETEMGAAEERARALNEEVERYAHELQCQQVVNDSIMHDNECQQEKLRVLEGKVEMAHEFLDEKHAALDSAQDDLMTSRVEVARLQEEVQGLRVKVQRLGVSQRTLVRDWEWLVAEGCQRVFERIRGSNEYVQLLGDVNSACMAVGYQNGLRAGYKYAAQGTVLEDSTCYDPTAQQWMTDATLALAAVTPSILSQLAATPHISLDEFQALTSVVDPNTPGV</sequence>
<feature type="coiled-coil region" evidence="1">
    <location>
        <begin position="45"/>
        <end position="72"/>
    </location>
</feature>
<keyword evidence="3" id="KW-1185">Reference proteome</keyword>